<proteinExistence type="predicted"/>
<comment type="caution">
    <text evidence="1">The sequence shown here is derived from an EMBL/GenBank/DDBJ whole genome shotgun (WGS) entry which is preliminary data.</text>
</comment>
<dbReference type="AlphaFoldDB" id="A0AAD6ISC4"/>
<name>A0AAD6ISC4_DREDA</name>
<organism evidence="1 2">
    <name type="scientific">Drechslerella dactyloides</name>
    <name type="common">Nematode-trapping fungus</name>
    <name type="synonym">Arthrobotrys dactyloides</name>
    <dbReference type="NCBI Taxonomy" id="74499"/>
    <lineage>
        <taxon>Eukaryota</taxon>
        <taxon>Fungi</taxon>
        <taxon>Dikarya</taxon>
        <taxon>Ascomycota</taxon>
        <taxon>Pezizomycotina</taxon>
        <taxon>Orbiliomycetes</taxon>
        <taxon>Orbiliales</taxon>
        <taxon>Orbiliaceae</taxon>
        <taxon>Drechslerella</taxon>
    </lineage>
</organism>
<keyword evidence="2" id="KW-1185">Reference proteome</keyword>
<accession>A0AAD6ISC4</accession>
<dbReference type="EMBL" id="JAQGDS010000010">
    <property type="protein sequence ID" value="KAJ6257714.1"/>
    <property type="molecule type" value="Genomic_DNA"/>
</dbReference>
<protein>
    <submittedName>
        <fullName evidence="1">Uncharacterized protein</fullName>
    </submittedName>
</protein>
<evidence type="ECO:0000313" key="2">
    <source>
        <dbReference type="Proteomes" id="UP001221413"/>
    </source>
</evidence>
<evidence type="ECO:0000313" key="1">
    <source>
        <dbReference type="EMBL" id="KAJ6257714.1"/>
    </source>
</evidence>
<dbReference type="Proteomes" id="UP001221413">
    <property type="component" value="Unassembled WGS sequence"/>
</dbReference>
<reference evidence="1" key="1">
    <citation type="submission" date="2023-01" db="EMBL/GenBank/DDBJ databases">
        <title>The chitinases involved in constricting ring structure development in the nematode-trapping fungus Drechslerella dactyloides.</title>
        <authorList>
            <person name="Wang R."/>
            <person name="Zhang L."/>
            <person name="Tang P."/>
            <person name="Li S."/>
            <person name="Liang L."/>
        </authorList>
    </citation>
    <scope>NUCLEOTIDE SEQUENCE</scope>
    <source>
        <strain evidence="1">YMF1.00031</strain>
    </source>
</reference>
<sequence>MRGCISKLTSIEFTIMAAPMVPFIPEEPPPSEEVPTLVSSHNFLDWVWMRPQNQEQPPGLSCDEVLSIVASTSDPVKIVERAREAVRILRLHHGEMRQPSLCSIQTSSYSPTQMEYQAREYHEWPPIHPHAILHRYKLKELPRHIPVHVKLVEPGTIPVASGFTSSDDIDMWISLESLPEAADEGHRVPELPFDAYRRFTEFRVDGARRRYYVNAVYTRPENLPRATIPKIHDDSTCPYVCNIQDQQYLWLGYRIPATDSSLAHERNSVPQENSQDTVMVLTQHRYLGKPEWMYLSRHEQE</sequence>
<gene>
    <name evidence="1" type="ORF">Dda_7502</name>
</gene>